<reference evidence="1 2" key="1">
    <citation type="journal article" date="2022" name="Hortic Res">
        <title>A haplotype resolved chromosomal level avocado genome allows analysis of novel avocado genes.</title>
        <authorList>
            <person name="Nath O."/>
            <person name="Fletcher S.J."/>
            <person name="Hayward A."/>
            <person name="Shaw L.M."/>
            <person name="Masouleh A.K."/>
            <person name="Furtado A."/>
            <person name="Henry R.J."/>
            <person name="Mitter N."/>
        </authorList>
    </citation>
    <scope>NUCLEOTIDE SEQUENCE [LARGE SCALE GENOMIC DNA]</scope>
    <source>
        <strain evidence="2">cv. Hass</strain>
    </source>
</reference>
<keyword evidence="2" id="KW-1185">Reference proteome</keyword>
<protein>
    <submittedName>
        <fullName evidence="1">Uncharacterized protein</fullName>
    </submittedName>
</protein>
<gene>
    <name evidence="1" type="ORF">MRB53_012086</name>
</gene>
<name>A0ACC2LWU5_PERAE</name>
<evidence type="ECO:0000313" key="1">
    <source>
        <dbReference type="EMBL" id="KAJ8637819.1"/>
    </source>
</evidence>
<comment type="caution">
    <text evidence="1">The sequence shown here is derived from an EMBL/GenBank/DDBJ whole genome shotgun (WGS) entry which is preliminary data.</text>
</comment>
<evidence type="ECO:0000313" key="2">
    <source>
        <dbReference type="Proteomes" id="UP001234297"/>
    </source>
</evidence>
<dbReference type="Proteomes" id="UP001234297">
    <property type="component" value="Chromosome 3"/>
</dbReference>
<proteinExistence type="predicted"/>
<dbReference type="EMBL" id="CM056811">
    <property type="protein sequence ID" value="KAJ8637819.1"/>
    <property type="molecule type" value="Genomic_DNA"/>
</dbReference>
<organism evidence="1 2">
    <name type="scientific">Persea americana</name>
    <name type="common">Avocado</name>
    <dbReference type="NCBI Taxonomy" id="3435"/>
    <lineage>
        <taxon>Eukaryota</taxon>
        <taxon>Viridiplantae</taxon>
        <taxon>Streptophyta</taxon>
        <taxon>Embryophyta</taxon>
        <taxon>Tracheophyta</taxon>
        <taxon>Spermatophyta</taxon>
        <taxon>Magnoliopsida</taxon>
        <taxon>Magnoliidae</taxon>
        <taxon>Laurales</taxon>
        <taxon>Lauraceae</taxon>
        <taxon>Persea</taxon>
    </lineage>
</organism>
<accession>A0ACC2LWU5</accession>
<sequence>MKRLKDLRRFSRSPHQNPNRPLLLSSSTTVPAHVQVQFFSGDGGDTQRIPVTATMPDEIFRDKDPDGEDSGDKQRCNSDDEIDDSGD</sequence>